<protein>
    <submittedName>
        <fullName evidence="1">Uncharacterized protein</fullName>
    </submittedName>
</protein>
<evidence type="ECO:0000313" key="2">
    <source>
        <dbReference type="Proteomes" id="UP001187315"/>
    </source>
</evidence>
<sequence length="130" mass="14230">MLFRLGPPGLAVLLRSHSARLIGNRDSRNVSDAAKRGSGGRLVHSFTQQSGCRGSYYSRNKRVQPNPLDSTNILKEVISGGLMQRWQRDSASGTAPCSPSKPIWQSLVCPFSLESSHHLTQAQAHPSKIH</sequence>
<dbReference type="EMBL" id="JAVHJS010000007">
    <property type="protein sequence ID" value="KAK2852876.1"/>
    <property type="molecule type" value="Genomic_DNA"/>
</dbReference>
<name>A0AA88NCK8_TACVA</name>
<accession>A0AA88NCK8</accession>
<reference evidence="1" key="1">
    <citation type="submission" date="2023-08" db="EMBL/GenBank/DDBJ databases">
        <title>Pelteobagrus vachellii genome.</title>
        <authorList>
            <person name="Liu H."/>
        </authorList>
    </citation>
    <scope>NUCLEOTIDE SEQUENCE</scope>
    <source>
        <strain evidence="1">PRFRI_2022a</strain>
        <tissue evidence="1">Muscle</tissue>
    </source>
</reference>
<dbReference type="AlphaFoldDB" id="A0AA88NCK8"/>
<organism evidence="1 2">
    <name type="scientific">Tachysurus vachellii</name>
    <name type="common">Darkbarbel catfish</name>
    <name type="synonym">Pelteobagrus vachellii</name>
    <dbReference type="NCBI Taxonomy" id="175792"/>
    <lineage>
        <taxon>Eukaryota</taxon>
        <taxon>Metazoa</taxon>
        <taxon>Chordata</taxon>
        <taxon>Craniata</taxon>
        <taxon>Vertebrata</taxon>
        <taxon>Euteleostomi</taxon>
        <taxon>Actinopterygii</taxon>
        <taxon>Neopterygii</taxon>
        <taxon>Teleostei</taxon>
        <taxon>Ostariophysi</taxon>
        <taxon>Siluriformes</taxon>
        <taxon>Bagridae</taxon>
        <taxon>Tachysurus</taxon>
    </lineage>
</organism>
<keyword evidence="2" id="KW-1185">Reference proteome</keyword>
<proteinExistence type="predicted"/>
<evidence type="ECO:0000313" key="1">
    <source>
        <dbReference type="EMBL" id="KAK2852876.1"/>
    </source>
</evidence>
<gene>
    <name evidence="1" type="ORF">Q7C36_008077</name>
</gene>
<dbReference type="Proteomes" id="UP001187315">
    <property type="component" value="Unassembled WGS sequence"/>
</dbReference>
<comment type="caution">
    <text evidence="1">The sequence shown here is derived from an EMBL/GenBank/DDBJ whole genome shotgun (WGS) entry which is preliminary data.</text>
</comment>